<dbReference type="Proteomes" id="UP000321947">
    <property type="component" value="Unassembled WGS sequence"/>
</dbReference>
<dbReference type="EMBL" id="SSTD01013924">
    <property type="protein sequence ID" value="TYK05219.1"/>
    <property type="molecule type" value="Genomic_DNA"/>
</dbReference>
<feature type="region of interest" description="Disordered" evidence="1">
    <location>
        <begin position="32"/>
        <end position="66"/>
    </location>
</feature>
<dbReference type="EMBL" id="SSTE01007677">
    <property type="protein sequence ID" value="KAA0056281.1"/>
    <property type="molecule type" value="Genomic_DNA"/>
</dbReference>
<comment type="caution">
    <text evidence="2">The sequence shown here is derived from an EMBL/GenBank/DDBJ whole genome shotgun (WGS) entry which is preliminary data.</text>
</comment>
<evidence type="ECO:0000313" key="2">
    <source>
        <dbReference type="EMBL" id="KAA0056281.1"/>
    </source>
</evidence>
<protein>
    <submittedName>
        <fullName evidence="2">Uncharacterized protein</fullName>
    </submittedName>
</protein>
<dbReference type="AlphaFoldDB" id="A0A5A7URV7"/>
<proteinExistence type="predicted"/>
<gene>
    <name evidence="3" type="ORF">E5676_scaffold108G00240</name>
    <name evidence="2" type="ORF">E6C27_scaffold226G00510</name>
</gene>
<organism evidence="2 4">
    <name type="scientific">Cucumis melo var. makuwa</name>
    <name type="common">Oriental melon</name>
    <dbReference type="NCBI Taxonomy" id="1194695"/>
    <lineage>
        <taxon>Eukaryota</taxon>
        <taxon>Viridiplantae</taxon>
        <taxon>Streptophyta</taxon>
        <taxon>Embryophyta</taxon>
        <taxon>Tracheophyta</taxon>
        <taxon>Spermatophyta</taxon>
        <taxon>Magnoliopsida</taxon>
        <taxon>eudicotyledons</taxon>
        <taxon>Gunneridae</taxon>
        <taxon>Pentapetalae</taxon>
        <taxon>rosids</taxon>
        <taxon>fabids</taxon>
        <taxon>Cucurbitales</taxon>
        <taxon>Cucurbitaceae</taxon>
        <taxon>Benincaseae</taxon>
        <taxon>Cucumis</taxon>
    </lineage>
</organism>
<evidence type="ECO:0000313" key="3">
    <source>
        <dbReference type="EMBL" id="TYK05219.1"/>
    </source>
</evidence>
<sequence length="282" mass="32030">MLIKLPVQPNHTNVSAIILCSGRTLNEHDNISLSEDEPKSVNVDSNANEEKKVPSNPTASNNSSSLNVVRNYITKPPFPSRLAPSRKEFKNDKEILEVLRIVEINLPLLTAIKLIRRYNEILKELCTNKRSRDQEKAMVSGNISALLKKNLPEKCRDLGMFSLPCTIEIHDKFEELRNQAFIEYSENEFVNKKDKPSEMLGGQEEGNDISWLHILYRPSEEVLRGGDNGMELQVLPSHLKYICILGDKNTLPVIISRPLTEEQKMTTKDLKVEQASHRMDVG</sequence>
<evidence type="ECO:0000313" key="5">
    <source>
        <dbReference type="Proteomes" id="UP000321947"/>
    </source>
</evidence>
<accession>A0A5A7URV7</accession>
<reference evidence="4 5" key="1">
    <citation type="submission" date="2019-08" db="EMBL/GenBank/DDBJ databases">
        <title>Draft genome sequences of two oriental melons (Cucumis melo L. var makuwa).</title>
        <authorList>
            <person name="Kwon S.-Y."/>
        </authorList>
    </citation>
    <scope>NUCLEOTIDE SEQUENCE [LARGE SCALE GENOMIC DNA]</scope>
    <source>
        <strain evidence="5">cv. Chang Bougi</strain>
        <strain evidence="4">cv. SW 3</strain>
        <tissue evidence="2">Leaf</tissue>
    </source>
</reference>
<evidence type="ECO:0000313" key="4">
    <source>
        <dbReference type="Proteomes" id="UP000321393"/>
    </source>
</evidence>
<dbReference type="Proteomes" id="UP000321393">
    <property type="component" value="Unassembled WGS sequence"/>
</dbReference>
<feature type="compositionally biased region" description="Low complexity" evidence="1">
    <location>
        <begin position="55"/>
        <end position="66"/>
    </location>
</feature>
<evidence type="ECO:0000256" key="1">
    <source>
        <dbReference type="SAM" id="MobiDB-lite"/>
    </source>
</evidence>
<name>A0A5A7URV7_CUCMM</name>